<organism evidence="2 3">
    <name type="scientific">Euplotes crassus</name>
    <dbReference type="NCBI Taxonomy" id="5936"/>
    <lineage>
        <taxon>Eukaryota</taxon>
        <taxon>Sar</taxon>
        <taxon>Alveolata</taxon>
        <taxon>Ciliophora</taxon>
        <taxon>Intramacronucleata</taxon>
        <taxon>Spirotrichea</taxon>
        <taxon>Hypotrichia</taxon>
        <taxon>Euplotida</taxon>
        <taxon>Euplotidae</taxon>
        <taxon>Moneuplotes</taxon>
    </lineage>
</organism>
<protein>
    <submittedName>
        <fullName evidence="2">Uncharacterized protein</fullName>
    </submittedName>
</protein>
<evidence type="ECO:0000313" key="2">
    <source>
        <dbReference type="EMBL" id="CAI2364083.1"/>
    </source>
</evidence>
<proteinExistence type="predicted"/>
<dbReference type="Proteomes" id="UP001295684">
    <property type="component" value="Unassembled WGS sequence"/>
</dbReference>
<feature type="region of interest" description="Disordered" evidence="1">
    <location>
        <begin position="476"/>
        <end position="500"/>
    </location>
</feature>
<accession>A0AAD1U8V3</accession>
<evidence type="ECO:0000256" key="1">
    <source>
        <dbReference type="SAM" id="MobiDB-lite"/>
    </source>
</evidence>
<reference evidence="2" key="1">
    <citation type="submission" date="2023-07" db="EMBL/GenBank/DDBJ databases">
        <authorList>
            <consortium name="AG Swart"/>
            <person name="Singh M."/>
            <person name="Singh A."/>
            <person name="Seah K."/>
            <person name="Emmerich C."/>
        </authorList>
    </citation>
    <scope>NUCLEOTIDE SEQUENCE</scope>
    <source>
        <strain evidence="2">DP1</strain>
    </source>
</reference>
<comment type="caution">
    <text evidence="2">The sequence shown here is derived from an EMBL/GenBank/DDBJ whole genome shotgun (WGS) entry which is preliminary data.</text>
</comment>
<gene>
    <name evidence="2" type="ORF">ECRASSUSDP1_LOCUS5424</name>
</gene>
<name>A0AAD1U8V3_EUPCR</name>
<dbReference type="AlphaFoldDB" id="A0AAD1U8V3"/>
<keyword evidence="3" id="KW-1185">Reference proteome</keyword>
<evidence type="ECO:0000313" key="3">
    <source>
        <dbReference type="Proteomes" id="UP001295684"/>
    </source>
</evidence>
<dbReference type="EMBL" id="CAMPGE010005235">
    <property type="protein sequence ID" value="CAI2364083.1"/>
    <property type="molecule type" value="Genomic_DNA"/>
</dbReference>
<sequence>MKKSVNKLPTRNIKVPQGCYGECASSQNQKNNSSLNKTSSDWRDMQKRYKLHKFLQNHSRDDILSHYEYNHTKLKKRLYSSKMSKKKNSGTYIRLKTAMSKNKTFSKDTPFASNFINFDPEKSFKRTSKNYLKNSHYKKSSRLSDAKYKTNMNFNERGFQGFGDPDQSLSQPLLPTSSISIAKILASNNEPVKPEKESNISIMKIQHKELREKAQKFLIQEANYKSASILNPKFESFRGPFDDFGSLDNPGSNIIESNFSFINFNQKISTKKIMNKERIFKAPADRAEEIYQIIKDMNSSIRVKKSCDALKKHKSRLKVSNKRNSLKLMEKRKDYRIRNKLKRGILGQRVRPQNSFQTLQTAGLAFGNSHVDLKINGNNNNSPEHSRNIQVLKLKKKQSDKKGLNSSEWSVRNHSNIPMKSVMTHVKSTPLKKPSGRRIKDKMKTKIKQAYEIHNEFKMFRSLNSSRCDSVKESHSSFVFDRSNSKDPEGNVIEINSDID</sequence>